<dbReference type="InterPro" id="IPR011600">
    <property type="entry name" value="Pept_C14_caspase"/>
</dbReference>
<evidence type="ECO:0000259" key="1">
    <source>
        <dbReference type="Pfam" id="PF00656"/>
    </source>
</evidence>
<dbReference type="GO" id="GO:0004197">
    <property type="term" value="F:cysteine-type endopeptidase activity"/>
    <property type="evidence" value="ECO:0007669"/>
    <property type="project" value="InterPro"/>
</dbReference>
<evidence type="ECO:0000313" key="2">
    <source>
        <dbReference type="EMBL" id="WEK34741.1"/>
    </source>
</evidence>
<dbReference type="Pfam" id="PF00656">
    <property type="entry name" value="Peptidase_C14"/>
    <property type="match status" value="1"/>
</dbReference>
<dbReference type="InterPro" id="IPR029030">
    <property type="entry name" value="Caspase-like_dom_sf"/>
</dbReference>
<dbReference type="AlphaFoldDB" id="A0AAJ5WPV8"/>
<protein>
    <submittedName>
        <fullName evidence="2">Caspase family protein</fullName>
    </submittedName>
</protein>
<reference evidence="2" key="1">
    <citation type="submission" date="2023-03" db="EMBL/GenBank/DDBJ databases">
        <title>Andean soil-derived lignocellulolytic bacterial consortium as a source of novel taxa and putative plastic-active enzymes.</title>
        <authorList>
            <person name="Diaz-Garcia L."/>
            <person name="Chuvochina M."/>
            <person name="Feuerriegel G."/>
            <person name="Bunk B."/>
            <person name="Sproer C."/>
            <person name="Streit W.R."/>
            <person name="Rodriguez L.M."/>
            <person name="Overmann J."/>
            <person name="Jimenez D.J."/>
        </authorList>
    </citation>
    <scope>NUCLEOTIDE SEQUENCE</scope>
    <source>
        <strain evidence="2">MAG 7</strain>
    </source>
</reference>
<dbReference type="Proteomes" id="UP001220610">
    <property type="component" value="Chromosome"/>
</dbReference>
<sequence length="262" mass="29368">MSKYAIVIGIDHYVPPEKSGLKTLKGAIADAKEVHKWLISYGGVPEDNCFLYTSTEQPLAPAKTVIDKKIVDIIKDIQENHQSDADRLYFYYAGHGLCVPDDMENTGMCMADWEEYMADVCSISSSQYKKKFINEGLFKEIILWMDCCRTAKFQFDPGRGPRILPRMGPNHNPRWMVAFGAQFNNEAFEAVVDPANNEMRGVFTKVLLEGLTGAAPSAGVRPNVAELSNYLYYKVPLEAQKAGFSQDPEIFGNTHTGKPVYF</sequence>
<feature type="domain" description="Peptidase C14 caspase" evidence="1">
    <location>
        <begin position="3"/>
        <end position="254"/>
    </location>
</feature>
<gene>
    <name evidence="2" type="ORF">P0Y53_19825</name>
</gene>
<proteinExistence type="predicted"/>
<organism evidence="2 3">
    <name type="scientific">Candidatus Pseudobacter hemicellulosilyticus</name>
    <dbReference type="NCBI Taxonomy" id="3121375"/>
    <lineage>
        <taxon>Bacteria</taxon>
        <taxon>Pseudomonadati</taxon>
        <taxon>Bacteroidota</taxon>
        <taxon>Chitinophagia</taxon>
        <taxon>Chitinophagales</taxon>
        <taxon>Chitinophagaceae</taxon>
        <taxon>Pseudobacter</taxon>
    </lineage>
</organism>
<dbReference type="GO" id="GO:0006508">
    <property type="term" value="P:proteolysis"/>
    <property type="evidence" value="ECO:0007669"/>
    <property type="project" value="InterPro"/>
</dbReference>
<dbReference type="EMBL" id="CP119311">
    <property type="protein sequence ID" value="WEK34741.1"/>
    <property type="molecule type" value="Genomic_DNA"/>
</dbReference>
<accession>A0AAJ5WPV8</accession>
<evidence type="ECO:0000313" key="3">
    <source>
        <dbReference type="Proteomes" id="UP001220610"/>
    </source>
</evidence>
<dbReference type="Gene3D" id="3.40.50.1460">
    <property type="match status" value="1"/>
</dbReference>
<dbReference type="SUPFAM" id="SSF52129">
    <property type="entry name" value="Caspase-like"/>
    <property type="match status" value="1"/>
</dbReference>
<name>A0AAJ5WPV8_9BACT</name>